<dbReference type="Gene3D" id="2.40.50.140">
    <property type="entry name" value="Nucleic acid-binding proteins"/>
    <property type="match status" value="1"/>
</dbReference>
<sequence length="224" mass="25875">MIKSASFVLIEDIDPAKDCYKIKVKVNEDSCFYIDERSLETFLSKLSKGGSFILSNFTIGDHTTEYKLNPLLFKINFYRTTKTTSCDDFPKKLPNNYFKYFKEILEHKYEKEVLIEVIGEVVNVRTLEDLMAKGKSSTKLELTIRDINDTCLPCTLWSRYAKQVSYFFKSIAAACIVCVARFVCVRELRGAVTVSNVFNATEIFFLIHNYKKCLISKLSFLMMI</sequence>
<organism evidence="1 2">
    <name type="scientific">Brassica napus</name>
    <name type="common">Rape</name>
    <dbReference type="NCBI Taxonomy" id="3708"/>
    <lineage>
        <taxon>Eukaryota</taxon>
        <taxon>Viridiplantae</taxon>
        <taxon>Streptophyta</taxon>
        <taxon>Embryophyta</taxon>
        <taxon>Tracheophyta</taxon>
        <taxon>Spermatophyta</taxon>
        <taxon>Magnoliopsida</taxon>
        <taxon>eudicotyledons</taxon>
        <taxon>Gunneridae</taxon>
        <taxon>Pentapetalae</taxon>
        <taxon>rosids</taxon>
        <taxon>malvids</taxon>
        <taxon>Brassicales</taxon>
        <taxon>Brassicaceae</taxon>
        <taxon>Brassiceae</taxon>
        <taxon>Brassica</taxon>
    </lineage>
</organism>
<dbReference type="SUPFAM" id="SSF50249">
    <property type="entry name" value="Nucleic acid-binding proteins"/>
    <property type="match status" value="1"/>
</dbReference>
<comment type="caution">
    <text evidence="1">The sequence shown here is derived from an EMBL/GenBank/DDBJ whole genome shotgun (WGS) entry which is preliminary data.</text>
</comment>
<name>A0ABQ8EM43_BRANA</name>
<evidence type="ECO:0000313" key="1">
    <source>
        <dbReference type="EMBL" id="KAH0942755.1"/>
    </source>
</evidence>
<evidence type="ECO:0000313" key="2">
    <source>
        <dbReference type="Proteomes" id="UP000824890"/>
    </source>
</evidence>
<dbReference type="EMBL" id="JAGKQM010000001">
    <property type="protein sequence ID" value="KAH0942755.1"/>
    <property type="molecule type" value="Genomic_DNA"/>
</dbReference>
<accession>A0ABQ8EM43</accession>
<gene>
    <name evidence="1" type="ORF">HID58_002392</name>
</gene>
<protein>
    <recommendedName>
        <fullName evidence="3">DUF223 domain-containing protein</fullName>
    </recommendedName>
</protein>
<evidence type="ECO:0008006" key="3">
    <source>
        <dbReference type="Google" id="ProtNLM"/>
    </source>
</evidence>
<reference evidence="1 2" key="1">
    <citation type="submission" date="2021-05" db="EMBL/GenBank/DDBJ databases">
        <title>Genome Assembly of Synthetic Allotetraploid Brassica napus Reveals Homoeologous Exchanges between Subgenomes.</title>
        <authorList>
            <person name="Davis J.T."/>
        </authorList>
    </citation>
    <scope>NUCLEOTIDE SEQUENCE [LARGE SCALE GENOMIC DNA]</scope>
    <source>
        <strain evidence="2">cv. Da-Ae</strain>
        <tissue evidence="1">Seedling</tissue>
    </source>
</reference>
<keyword evidence="2" id="KW-1185">Reference proteome</keyword>
<dbReference type="Proteomes" id="UP000824890">
    <property type="component" value="Unassembled WGS sequence"/>
</dbReference>
<proteinExistence type="predicted"/>
<dbReference type="InterPro" id="IPR012340">
    <property type="entry name" value="NA-bd_OB-fold"/>
</dbReference>
<dbReference type="CDD" id="cd04481">
    <property type="entry name" value="RPA1_DBD_B_like"/>
    <property type="match status" value="1"/>
</dbReference>